<feature type="compositionally biased region" description="Low complexity" evidence="6">
    <location>
        <begin position="420"/>
        <end position="435"/>
    </location>
</feature>
<dbReference type="EMBL" id="CP034170">
    <property type="protein sequence ID" value="AZI58542.1"/>
    <property type="molecule type" value="Genomic_DNA"/>
</dbReference>
<evidence type="ECO:0000313" key="11">
    <source>
        <dbReference type="Proteomes" id="UP000268084"/>
    </source>
</evidence>
<dbReference type="InterPro" id="IPR036388">
    <property type="entry name" value="WH-like_DNA-bd_sf"/>
</dbReference>
<evidence type="ECO:0000256" key="3">
    <source>
        <dbReference type="ARBA" id="ARBA00023082"/>
    </source>
</evidence>
<evidence type="ECO:0000259" key="7">
    <source>
        <dbReference type="Pfam" id="PF04542"/>
    </source>
</evidence>
<dbReference type="InterPro" id="IPR041916">
    <property type="entry name" value="Anti_sigma_zinc_sf"/>
</dbReference>
<organism evidence="10 11">
    <name type="scientific">Nakamurella antarctica</name>
    <dbReference type="NCBI Taxonomy" id="1902245"/>
    <lineage>
        <taxon>Bacteria</taxon>
        <taxon>Bacillati</taxon>
        <taxon>Actinomycetota</taxon>
        <taxon>Actinomycetes</taxon>
        <taxon>Nakamurellales</taxon>
        <taxon>Nakamurellaceae</taxon>
        <taxon>Nakamurella</taxon>
    </lineage>
</organism>
<feature type="domain" description="RNA polymerase sigma factor 70 region 4 type 2" evidence="8">
    <location>
        <begin position="192"/>
        <end position="238"/>
    </location>
</feature>
<dbReference type="OrthoDB" id="4990598at2"/>
<feature type="domain" description="RNA polymerase sigma-70 region 2" evidence="7">
    <location>
        <begin position="93"/>
        <end position="161"/>
    </location>
</feature>
<feature type="compositionally biased region" description="Low complexity" evidence="6">
    <location>
        <begin position="536"/>
        <end position="590"/>
    </location>
</feature>
<feature type="domain" description="Putative zinc-finger" evidence="9">
    <location>
        <begin position="257"/>
        <end position="290"/>
    </location>
</feature>
<dbReference type="GO" id="GO:0016987">
    <property type="term" value="F:sigma factor activity"/>
    <property type="evidence" value="ECO:0007669"/>
    <property type="project" value="UniProtKB-KW"/>
</dbReference>
<gene>
    <name evidence="10" type="ORF">EH165_10780</name>
</gene>
<evidence type="ECO:0000256" key="2">
    <source>
        <dbReference type="ARBA" id="ARBA00023015"/>
    </source>
</evidence>
<dbReference type="SUPFAM" id="SSF88659">
    <property type="entry name" value="Sigma3 and sigma4 domains of RNA polymerase sigma factors"/>
    <property type="match status" value="1"/>
</dbReference>
<dbReference type="AlphaFoldDB" id="A0A3G8ZMH0"/>
<dbReference type="Proteomes" id="UP000268084">
    <property type="component" value="Chromosome"/>
</dbReference>
<sequence length="603" mass="61045">MAQQSLREARCLNNTVRTLLDTRSEDNGDPLNEGPTSRRPFITRMLHTGVGAYASHYDRERMHMTITDEATAPSDAELISRVRAGDRTAYGDLYGRHARSAATLARQISVSGAEADDLVAESFARVLDTLLDGRGPDSSFRAYLFTTVRHTAYDRSRKDKRLQFTDDVAAHEVAVEAEDPVLAQMESSFVAKAFGQLPDRWQAVLWHTQVEGQSAAEVGVLLGMSPNAVSSLAFRAREGLREAYLQVHMSETIAERCRATIDRLGAWTRGGLSKRESAQVDAHLAECNTCPALAAELSEINSGLRGLLAPLLLGAAAAGYVATLPAVPVLMQVGAHVGGTAAGSSAASGVTTLKSAGWILAQPASLGAGVAAAAAAAVVALVVVLSTNGQSPLDSLAAETIASGPVAPPLGVGTSGTGAGAAAATSSAASDSPSAATATAQSASAGSSTEPVSVATTTTASVPAVAPASVSESGLAGPDSASVPADASAAGGIVGSPVAPPSISRPTVPRVTVPRVAVPQVTVPSLPIAAANPGDTAPTTTAPTTTAPPTTAPTTTAPTTTAPTTTAPPTTAPTTTAPTTTAPPTTAPTTTAPPPLRRPHRPC</sequence>
<evidence type="ECO:0000259" key="9">
    <source>
        <dbReference type="Pfam" id="PF13490"/>
    </source>
</evidence>
<evidence type="ECO:0000256" key="6">
    <source>
        <dbReference type="SAM" id="MobiDB-lite"/>
    </source>
</evidence>
<dbReference type="InterPro" id="IPR013249">
    <property type="entry name" value="RNA_pol_sigma70_r4_t2"/>
</dbReference>
<dbReference type="InterPro" id="IPR013325">
    <property type="entry name" value="RNA_pol_sigma_r2"/>
</dbReference>
<protein>
    <submittedName>
        <fullName evidence="10">Sigma-70 family RNA polymerase sigma factor</fullName>
    </submittedName>
</protein>
<evidence type="ECO:0000313" key="10">
    <source>
        <dbReference type="EMBL" id="AZI58542.1"/>
    </source>
</evidence>
<accession>A0A3G8ZMH0</accession>
<dbReference type="PANTHER" id="PTHR43133">
    <property type="entry name" value="RNA POLYMERASE ECF-TYPE SIGMA FACTO"/>
    <property type="match status" value="1"/>
</dbReference>
<reference evidence="10 11" key="2">
    <citation type="submission" date="2018-12" db="EMBL/GenBank/DDBJ databases">
        <title>Nakamurella antarcticus sp. nov., isolated from Antarctica South Shetland Islands soil.</title>
        <authorList>
            <person name="Peng F."/>
        </authorList>
    </citation>
    <scope>NUCLEOTIDE SEQUENCE [LARGE SCALE GENOMIC DNA]</scope>
    <source>
        <strain evidence="10 11">S14-144</strain>
    </source>
</reference>
<dbReference type="InterPro" id="IPR007627">
    <property type="entry name" value="RNA_pol_sigma70_r2"/>
</dbReference>
<evidence type="ECO:0000256" key="4">
    <source>
        <dbReference type="ARBA" id="ARBA00023125"/>
    </source>
</evidence>
<comment type="similarity">
    <text evidence="1">Belongs to the sigma-70 factor family. ECF subfamily.</text>
</comment>
<dbReference type="PANTHER" id="PTHR43133:SF8">
    <property type="entry name" value="RNA POLYMERASE SIGMA FACTOR HI_1459-RELATED"/>
    <property type="match status" value="1"/>
</dbReference>
<dbReference type="Gene3D" id="1.10.1740.10">
    <property type="match status" value="1"/>
</dbReference>
<dbReference type="Gene3D" id="1.10.10.1320">
    <property type="entry name" value="Anti-sigma factor, zinc-finger domain"/>
    <property type="match status" value="1"/>
</dbReference>
<dbReference type="CDD" id="cd06171">
    <property type="entry name" value="Sigma70_r4"/>
    <property type="match status" value="1"/>
</dbReference>
<name>A0A3G8ZMH0_9ACTN</name>
<reference evidence="10 11" key="1">
    <citation type="submission" date="2018-11" db="EMBL/GenBank/DDBJ databases">
        <authorList>
            <person name="Da X."/>
        </authorList>
    </citation>
    <scope>NUCLEOTIDE SEQUENCE [LARGE SCALE GENOMIC DNA]</scope>
    <source>
        <strain evidence="10 11">S14-144</strain>
    </source>
</reference>
<dbReference type="GO" id="GO:0003677">
    <property type="term" value="F:DNA binding"/>
    <property type="evidence" value="ECO:0007669"/>
    <property type="project" value="UniProtKB-KW"/>
</dbReference>
<dbReference type="InterPro" id="IPR014284">
    <property type="entry name" value="RNA_pol_sigma-70_dom"/>
</dbReference>
<evidence type="ECO:0000256" key="5">
    <source>
        <dbReference type="ARBA" id="ARBA00023163"/>
    </source>
</evidence>
<dbReference type="SUPFAM" id="SSF88946">
    <property type="entry name" value="Sigma2 domain of RNA polymerase sigma factors"/>
    <property type="match status" value="1"/>
</dbReference>
<keyword evidence="3" id="KW-0731">Sigma factor</keyword>
<dbReference type="InterPro" id="IPR013324">
    <property type="entry name" value="RNA_pol_sigma_r3/r4-like"/>
</dbReference>
<dbReference type="GO" id="GO:0006352">
    <property type="term" value="P:DNA-templated transcription initiation"/>
    <property type="evidence" value="ECO:0007669"/>
    <property type="project" value="InterPro"/>
</dbReference>
<dbReference type="NCBIfam" id="TIGR02937">
    <property type="entry name" value="sigma70-ECF"/>
    <property type="match status" value="1"/>
</dbReference>
<dbReference type="Pfam" id="PF04542">
    <property type="entry name" value="Sigma70_r2"/>
    <property type="match status" value="1"/>
</dbReference>
<keyword evidence="2" id="KW-0805">Transcription regulation</keyword>
<dbReference type="Gene3D" id="1.10.10.10">
    <property type="entry name" value="Winged helix-like DNA-binding domain superfamily/Winged helix DNA-binding domain"/>
    <property type="match status" value="1"/>
</dbReference>
<dbReference type="InterPro" id="IPR039425">
    <property type="entry name" value="RNA_pol_sigma-70-like"/>
</dbReference>
<proteinExistence type="inferred from homology"/>
<keyword evidence="5" id="KW-0804">Transcription</keyword>
<dbReference type="InterPro" id="IPR027383">
    <property type="entry name" value="Znf_put"/>
</dbReference>
<keyword evidence="4" id="KW-0238">DNA-binding</keyword>
<feature type="region of interest" description="Disordered" evidence="6">
    <location>
        <begin position="415"/>
        <end position="435"/>
    </location>
</feature>
<feature type="region of interest" description="Disordered" evidence="6">
    <location>
        <begin position="527"/>
        <end position="603"/>
    </location>
</feature>
<keyword evidence="11" id="KW-1185">Reference proteome</keyword>
<dbReference type="Pfam" id="PF13490">
    <property type="entry name" value="zf-HC2"/>
    <property type="match status" value="1"/>
</dbReference>
<dbReference type="KEGG" id="nak:EH165_10780"/>
<evidence type="ECO:0000259" key="8">
    <source>
        <dbReference type="Pfam" id="PF08281"/>
    </source>
</evidence>
<evidence type="ECO:0000256" key="1">
    <source>
        <dbReference type="ARBA" id="ARBA00010641"/>
    </source>
</evidence>
<dbReference type="Pfam" id="PF08281">
    <property type="entry name" value="Sigma70_r4_2"/>
    <property type="match status" value="1"/>
</dbReference>